<dbReference type="InterPro" id="IPR048519">
    <property type="entry name" value="Gfd2/YDR514C-like_C"/>
</dbReference>
<protein>
    <recommendedName>
        <fullName evidence="2">Gfd2/YDR514C-like C-terminal domain-containing protein</fullName>
    </recommendedName>
</protein>
<dbReference type="InterPro" id="IPR012337">
    <property type="entry name" value="RNaseH-like_sf"/>
</dbReference>
<reference evidence="4" key="1">
    <citation type="journal article" date="2023" name="Mol. Phylogenet. Evol.">
        <title>Genome-scale phylogeny and comparative genomics of the fungal order Sordariales.</title>
        <authorList>
            <person name="Hensen N."/>
            <person name="Bonometti L."/>
            <person name="Westerberg I."/>
            <person name="Brannstrom I.O."/>
            <person name="Guillou S."/>
            <person name="Cros-Aarteil S."/>
            <person name="Calhoun S."/>
            <person name="Haridas S."/>
            <person name="Kuo A."/>
            <person name="Mondo S."/>
            <person name="Pangilinan J."/>
            <person name="Riley R."/>
            <person name="LaButti K."/>
            <person name="Andreopoulos B."/>
            <person name="Lipzen A."/>
            <person name="Chen C."/>
            <person name="Yan M."/>
            <person name="Daum C."/>
            <person name="Ng V."/>
            <person name="Clum A."/>
            <person name="Steindorff A."/>
            <person name="Ohm R.A."/>
            <person name="Martin F."/>
            <person name="Silar P."/>
            <person name="Natvig D.O."/>
            <person name="Lalanne C."/>
            <person name="Gautier V."/>
            <person name="Ament-Velasquez S.L."/>
            <person name="Kruys A."/>
            <person name="Hutchinson M.I."/>
            <person name="Powell A.J."/>
            <person name="Barry K."/>
            <person name="Miller A.N."/>
            <person name="Grigoriev I.V."/>
            <person name="Debuchy R."/>
            <person name="Gladieux P."/>
            <person name="Hiltunen Thoren M."/>
            <person name="Johannesson H."/>
        </authorList>
    </citation>
    <scope>NUCLEOTIDE SEQUENCE [LARGE SCALE GENOMIC DNA]</scope>
    <source>
        <strain evidence="4">CBS 340.73</strain>
    </source>
</reference>
<dbReference type="GO" id="GO:0003676">
    <property type="term" value="F:nucleic acid binding"/>
    <property type="evidence" value="ECO:0007669"/>
    <property type="project" value="InterPro"/>
</dbReference>
<feature type="domain" description="Gfd2/YDR514C-like C-terminal" evidence="2">
    <location>
        <begin position="88"/>
        <end position="236"/>
    </location>
</feature>
<organism evidence="3 4">
    <name type="scientific">Diplogelasinospora grovesii</name>
    <dbReference type="NCBI Taxonomy" id="303347"/>
    <lineage>
        <taxon>Eukaryota</taxon>
        <taxon>Fungi</taxon>
        <taxon>Dikarya</taxon>
        <taxon>Ascomycota</taxon>
        <taxon>Pezizomycotina</taxon>
        <taxon>Sordariomycetes</taxon>
        <taxon>Sordariomycetidae</taxon>
        <taxon>Sordariales</taxon>
        <taxon>Diplogelasinosporaceae</taxon>
        <taxon>Diplogelasinospora</taxon>
    </lineage>
</organism>
<comment type="caution">
    <text evidence="3">The sequence shown here is derived from an EMBL/GenBank/DDBJ whole genome shotgun (WGS) entry which is preliminary data.</text>
</comment>
<feature type="region of interest" description="Disordered" evidence="1">
    <location>
        <begin position="282"/>
        <end position="331"/>
    </location>
</feature>
<evidence type="ECO:0000256" key="1">
    <source>
        <dbReference type="SAM" id="MobiDB-lite"/>
    </source>
</evidence>
<name>A0AAN6N4U9_9PEZI</name>
<sequence>MATPSTSTEENRPRHTGLLRDENIFLRLLFGYADFGYADTCEDMPGPSFRSLATNLPKSSIKDVLLISIDIDTFQGYEQITSDQQFHTGVSLFDCRSLQASGAALQADSEPDSVIKSLQFTIGDSRYCRRAANRFLFGQSEPILLSEVKPRLEQIVSGRDVVLVLHGAMCDFKVLEHLGIDLHPIFVIDTVKAAQHPLGLSYRYSLAKLLEALGISFAGLHAAGNDAHFALRALLMIAVKDAERQTNTPFITSLSKTLRSIALAPRPPSAGELAAPYIEARQKENEERRKRRKANRQAKLQRRLERRNQAIDLAGPPNEMAKQGTESASAE</sequence>
<dbReference type="AlphaFoldDB" id="A0AAN6N4U9"/>
<dbReference type="Proteomes" id="UP001303473">
    <property type="component" value="Unassembled WGS sequence"/>
</dbReference>
<dbReference type="Gene3D" id="3.30.420.10">
    <property type="entry name" value="Ribonuclease H-like superfamily/Ribonuclease H"/>
    <property type="match status" value="1"/>
</dbReference>
<accession>A0AAN6N4U9</accession>
<gene>
    <name evidence="3" type="ORF">QBC46DRAFT_438388</name>
</gene>
<dbReference type="PANTHER" id="PTHR28083">
    <property type="entry name" value="GOOD FOR FULL DBP5 ACTIVITY PROTEIN 2"/>
    <property type="match status" value="1"/>
</dbReference>
<dbReference type="InterPro" id="IPR040151">
    <property type="entry name" value="Gfd2/YDR514C-like"/>
</dbReference>
<dbReference type="PANTHER" id="PTHR28083:SF1">
    <property type="entry name" value="GOOD FOR FULL DBP5 ACTIVITY PROTEIN 2"/>
    <property type="match status" value="1"/>
</dbReference>
<proteinExistence type="predicted"/>
<dbReference type="InterPro" id="IPR036397">
    <property type="entry name" value="RNaseH_sf"/>
</dbReference>
<dbReference type="Pfam" id="PF21762">
    <property type="entry name" value="DEDDh_C"/>
    <property type="match status" value="1"/>
</dbReference>
<dbReference type="EMBL" id="MU853815">
    <property type="protein sequence ID" value="KAK3939211.1"/>
    <property type="molecule type" value="Genomic_DNA"/>
</dbReference>
<evidence type="ECO:0000313" key="4">
    <source>
        <dbReference type="Proteomes" id="UP001303473"/>
    </source>
</evidence>
<dbReference type="GO" id="GO:0005634">
    <property type="term" value="C:nucleus"/>
    <property type="evidence" value="ECO:0007669"/>
    <property type="project" value="TreeGrafter"/>
</dbReference>
<evidence type="ECO:0000259" key="2">
    <source>
        <dbReference type="Pfam" id="PF21762"/>
    </source>
</evidence>
<keyword evidence="4" id="KW-1185">Reference proteome</keyword>
<dbReference type="SUPFAM" id="SSF53098">
    <property type="entry name" value="Ribonuclease H-like"/>
    <property type="match status" value="1"/>
</dbReference>
<feature type="compositionally biased region" description="Basic residues" evidence="1">
    <location>
        <begin position="289"/>
        <end position="301"/>
    </location>
</feature>
<evidence type="ECO:0000313" key="3">
    <source>
        <dbReference type="EMBL" id="KAK3939211.1"/>
    </source>
</evidence>